<dbReference type="Pfam" id="PF02224">
    <property type="entry name" value="Cytidylate_kin"/>
    <property type="match status" value="1"/>
</dbReference>
<dbReference type="GO" id="GO:0006220">
    <property type="term" value="P:pyrimidine nucleotide metabolic process"/>
    <property type="evidence" value="ECO:0007669"/>
    <property type="project" value="UniProtKB-UniRule"/>
</dbReference>
<reference evidence="10" key="1">
    <citation type="submission" date="2021-02" db="EMBL/GenBank/DDBJ databases">
        <title>Abyssanaerobacter marinus gen.nov., sp., nov, anaerobic bacterium isolated from the Onnuri vent field of Indian Ocean and suggestion of Mogibacteriaceae fam. nov., and proposal of reclassification of ambiguous this family's genus member.</title>
        <authorList>
            <person name="Kim Y.J."/>
            <person name="Yang J.-A."/>
        </authorList>
    </citation>
    <scope>NUCLEOTIDE SEQUENCE</scope>
    <source>
        <strain evidence="10">DSM 2634</strain>
    </source>
</reference>
<dbReference type="GO" id="GO:0005524">
    <property type="term" value="F:ATP binding"/>
    <property type="evidence" value="ECO:0007669"/>
    <property type="project" value="UniProtKB-UniRule"/>
</dbReference>
<feature type="domain" description="Cytidylate kinase" evidence="9">
    <location>
        <begin position="9"/>
        <end position="218"/>
    </location>
</feature>
<evidence type="ECO:0000256" key="5">
    <source>
        <dbReference type="ARBA" id="ARBA00022840"/>
    </source>
</evidence>
<evidence type="ECO:0000313" key="10">
    <source>
        <dbReference type="EMBL" id="MBN7772806.1"/>
    </source>
</evidence>
<dbReference type="Proteomes" id="UP000664545">
    <property type="component" value="Unassembled WGS sequence"/>
</dbReference>
<evidence type="ECO:0000259" key="9">
    <source>
        <dbReference type="Pfam" id="PF02224"/>
    </source>
</evidence>
<keyword evidence="11" id="KW-1185">Reference proteome</keyword>
<keyword evidence="3 8" id="KW-0547">Nucleotide-binding</keyword>
<dbReference type="InterPro" id="IPR003136">
    <property type="entry name" value="Cytidylate_kin"/>
</dbReference>
<evidence type="ECO:0000256" key="1">
    <source>
        <dbReference type="ARBA" id="ARBA00009427"/>
    </source>
</evidence>
<dbReference type="HAMAP" id="MF_00238">
    <property type="entry name" value="Cytidyl_kinase_type1"/>
    <property type="match status" value="1"/>
</dbReference>
<dbReference type="SUPFAM" id="SSF52540">
    <property type="entry name" value="P-loop containing nucleoside triphosphate hydrolases"/>
    <property type="match status" value="1"/>
</dbReference>
<dbReference type="GO" id="GO:0005829">
    <property type="term" value="C:cytosol"/>
    <property type="evidence" value="ECO:0007669"/>
    <property type="project" value="TreeGrafter"/>
</dbReference>
<dbReference type="EMBL" id="JAFJZZ010000001">
    <property type="protein sequence ID" value="MBN7772806.1"/>
    <property type="molecule type" value="Genomic_DNA"/>
</dbReference>
<keyword evidence="2 8" id="KW-0808">Transferase</keyword>
<gene>
    <name evidence="8" type="primary">cmk</name>
    <name evidence="10" type="ORF">JYB65_05465</name>
</gene>
<dbReference type="InterPro" id="IPR011994">
    <property type="entry name" value="Cytidylate_kinase_dom"/>
</dbReference>
<dbReference type="PANTHER" id="PTHR21299:SF2">
    <property type="entry name" value="CYTIDYLATE KINASE"/>
    <property type="match status" value="1"/>
</dbReference>
<comment type="similarity">
    <text evidence="1 8">Belongs to the cytidylate kinase family. Type 1 subfamily.</text>
</comment>
<keyword evidence="8" id="KW-0963">Cytoplasm</keyword>
<dbReference type="GO" id="GO:0015949">
    <property type="term" value="P:nucleobase-containing small molecule interconversion"/>
    <property type="evidence" value="ECO:0007669"/>
    <property type="project" value="TreeGrafter"/>
</dbReference>
<dbReference type="InterPro" id="IPR027417">
    <property type="entry name" value="P-loop_NTPase"/>
</dbReference>
<dbReference type="NCBIfam" id="TIGR00017">
    <property type="entry name" value="cmk"/>
    <property type="match status" value="1"/>
</dbReference>
<evidence type="ECO:0000256" key="7">
    <source>
        <dbReference type="ARBA" id="ARBA00048478"/>
    </source>
</evidence>
<evidence type="ECO:0000256" key="8">
    <source>
        <dbReference type="HAMAP-Rule" id="MF_00238"/>
    </source>
</evidence>
<organism evidence="10 11">
    <name type="scientific">Clostridium aminobutyricum</name>
    <dbReference type="NCBI Taxonomy" id="33953"/>
    <lineage>
        <taxon>Bacteria</taxon>
        <taxon>Bacillati</taxon>
        <taxon>Bacillota</taxon>
        <taxon>Clostridia</taxon>
        <taxon>Eubacteriales</taxon>
        <taxon>Clostridiaceae</taxon>
        <taxon>Clostridium</taxon>
    </lineage>
</organism>
<dbReference type="EC" id="2.7.4.25" evidence="8"/>
<evidence type="ECO:0000313" key="11">
    <source>
        <dbReference type="Proteomes" id="UP000664545"/>
    </source>
</evidence>
<evidence type="ECO:0000256" key="3">
    <source>
        <dbReference type="ARBA" id="ARBA00022741"/>
    </source>
</evidence>
<sequence length="223" mass="24796">MKEEQIFQIAIDGPSGAGKSTIAQQVAKLLGIDYIDTGAMYRAIGYKILERKINLDHTEEVIDLLGKTDIDFSKGNIILDGEIVNDQIRTPEVTKMASMCSALPEVRAMLVALQRKMGQAKSVVMDGRDIGTNVLTDARYKFFMTASAQERAERRYEELVAKGQNVNFDAVLADIIKRDHDDSTRALNPLKRAEDAIELDTTGMSITEVTEKIIKEIRKNGNC</sequence>
<keyword evidence="4 8" id="KW-0418">Kinase</keyword>
<dbReference type="CDD" id="cd02020">
    <property type="entry name" value="CMPK"/>
    <property type="match status" value="1"/>
</dbReference>
<name>A0A939D804_CLOAM</name>
<dbReference type="AlphaFoldDB" id="A0A939D804"/>
<keyword evidence="5 8" id="KW-0067">ATP-binding</keyword>
<dbReference type="Gene3D" id="3.40.50.300">
    <property type="entry name" value="P-loop containing nucleotide triphosphate hydrolases"/>
    <property type="match status" value="1"/>
</dbReference>
<feature type="binding site" evidence="8">
    <location>
        <begin position="13"/>
        <end position="21"/>
    </location>
    <ligand>
        <name>ATP</name>
        <dbReference type="ChEBI" id="CHEBI:30616"/>
    </ligand>
</feature>
<evidence type="ECO:0000256" key="6">
    <source>
        <dbReference type="ARBA" id="ARBA00047615"/>
    </source>
</evidence>
<dbReference type="PANTHER" id="PTHR21299">
    <property type="entry name" value="CYTIDYLATE KINASE/PANTOATE-BETA-ALANINE LIGASE"/>
    <property type="match status" value="1"/>
</dbReference>
<accession>A0A939D804</accession>
<evidence type="ECO:0000256" key="2">
    <source>
        <dbReference type="ARBA" id="ARBA00022679"/>
    </source>
</evidence>
<comment type="caution">
    <text evidence="10">The sequence shown here is derived from an EMBL/GenBank/DDBJ whole genome shotgun (WGS) entry which is preliminary data.</text>
</comment>
<protein>
    <recommendedName>
        <fullName evidence="8">Cytidylate kinase</fullName>
        <shortName evidence="8">CK</shortName>
        <ecNumber evidence="8">2.7.4.25</ecNumber>
    </recommendedName>
    <alternativeName>
        <fullName evidence="8">Cytidine monophosphate kinase</fullName>
        <shortName evidence="8">CMP kinase</shortName>
    </alternativeName>
</protein>
<comment type="subcellular location">
    <subcellularLocation>
        <location evidence="8">Cytoplasm</location>
    </subcellularLocation>
</comment>
<comment type="catalytic activity">
    <reaction evidence="6 8">
        <text>dCMP + ATP = dCDP + ADP</text>
        <dbReference type="Rhea" id="RHEA:25094"/>
        <dbReference type="ChEBI" id="CHEBI:30616"/>
        <dbReference type="ChEBI" id="CHEBI:57566"/>
        <dbReference type="ChEBI" id="CHEBI:58593"/>
        <dbReference type="ChEBI" id="CHEBI:456216"/>
        <dbReference type="EC" id="2.7.4.25"/>
    </reaction>
</comment>
<proteinExistence type="inferred from homology"/>
<dbReference type="RefSeq" id="WP_206581579.1">
    <property type="nucleotide sequence ID" value="NZ_JAFJZZ010000001.1"/>
</dbReference>
<comment type="catalytic activity">
    <reaction evidence="7 8">
        <text>CMP + ATP = CDP + ADP</text>
        <dbReference type="Rhea" id="RHEA:11600"/>
        <dbReference type="ChEBI" id="CHEBI:30616"/>
        <dbReference type="ChEBI" id="CHEBI:58069"/>
        <dbReference type="ChEBI" id="CHEBI:60377"/>
        <dbReference type="ChEBI" id="CHEBI:456216"/>
        <dbReference type="EC" id="2.7.4.25"/>
    </reaction>
</comment>
<evidence type="ECO:0000256" key="4">
    <source>
        <dbReference type="ARBA" id="ARBA00022777"/>
    </source>
</evidence>
<dbReference type="GO" id="GO:0036431">
    <property type="term" value="F:dCMP kinase activity"/>
    <property type="evidence" value="ECO:0007669"/>
    <property type="project" value="InterPro"/>
</dbReference>